<dbReference type="SUPFAM" id="SSF56524">
    <property type="entry name" value="Oxidoreductase molybdopterin-binding domain"/>
    <property type="match status" value="1"/>
</dbReference>
<dbReference type="Gene3D" id="3.90.420.10">
    <property type="entry name" value="Oxidoreductase, molybdopterin-binding domain"/>
    <property type="match status" value="1"/>
</dbReference>
<evidence type="ECO:0000259" key="2">
    <source>
        <dbReference type="Pfam" id="PF00174"/>
    </source>
</evidence>
<dbReference type="RefSeq" id="WP_120032527.1">
    <property type="nucleotide sequence ID" value="NZ_QVMU01000014.1"/>
</dbReference>
<evidence type="ECO:0000313" key="3">
    <source>
        <dbReference type="EMBL" id="RJX69701.1"/>
    </source>
</evidence>
<proteinExistence type="predicted"/>
<keyword evidence="4" id="KW-1185">Reference proteome</keyword>
<feature type="domain" description="Oxidoreductase molybdopterin-binding" evidence="2">
    <location>
        <begin position="48"/>
        <end position="124"/>
    </location>
</feature>
<gene>
    <name evidence="3" type="ORF">DZ860_14570</name>
</gene>
<sequence length="158" mass="18106">MKALIALVILSMSFQVFAGQLVIHSKGIPDVHFNEETLSTRFTQVQLTTKLPWYPEEKAFVGVRVSELLSELKFDNATNITLEALNDYAADISVADINKYQPIIAYKMDGKAMKVRHKGPFWLVFDLSKYPEIDRADYYSKMVWQIKEVTVINANDKK</sequence>
<accession>A0A3A6QNE4</accession>
<evidence type="ECO:0000313" key="4">
    <source>
        <dbReference type="Proteomes" id="UP000273252"/>
    </source>
</evidence>
<organism evidence="3 4">
    <name type="scientific">Vibrio sinensis</name>
    <dbReference type="NCBI Taxonomy" id="2302434"/>
    <lineage>
        <taxon>Bacteria</taxon>
        <taxon>Pseudomonadati</taxon>
        <taxon>Pseudomonadota</taxon>
        <taxon>Gammaproteobacteria</taxon>
        <taxon>Vibrionales</taxon>
        <taxon>Vibrionaceae</taxon>
        <taxon>Vibrio</taxon>
    </lineage>
</organism>
<dbReference type="EMBL" id="QVMU01000014">
    <property type="protein sequence ID" value="RJX69701.1"/>
    <property type="molecule type" value="Genomic_DNA"/>
</dbReference>
<feature type="chain" id="PRO_5017468091" description="Oxidoreductase molybdopterin-binding domain-containing protein" evidence="1">
    <location>
        <begin position="19"/>
        <end position="158"/>
    </location>
</feature>
<evidence type="ECO:0000256" key="1">
    <source>
        <dbReference type="SAM" id="SignalP"/>
    </source>
</evidence>
<dbReference type="InterPro" id="IPR000572">
    <property type="entry name" value="OxRdtase_Mopterin-bd_dom"/>
</dbReference>
<feature type="signal peptide" evidence="1">
    <location>
        <begin position="1"/>
        <end position="18"/>
    </location>
</feature>
<reference evidence="3 4" key="1">
    <citation type="submission" date="2018-08" db="EMBL/GenBank/DDBJ databases">
        <title>Vibrio isolated from the Eastern China Marginal Seas.</title>
        <authorList>
            <person name="Li Y."/>
        </authorList>
    </citation>
    <scope>NUCLEOTIDE SEQUENCE [LARGE SCALE GENOMIC DNA]</scope>
    <source>
        <strain evidence="3 4">BEI233</strain>
    </source>
</reference>
<comment type="caution">
    <text evidence="3">The sequence shown here is derived from an EMBL/GenBank/DDBJ whole genome shotgun (WGS) entry which is preliminary data.</text>
</comment>
<protein>
    <recommendedName>
        <fullName evidence="2">Oxidoreductase molybdopterin-binding domain-containing protein</fullName>
    </recommendedName>
</protein>
<dbReference type="Pfam" id="PF00174">
    <property type="entry name" value="Oxidored_molyb"/>
    <property type="match status" value="1"/>
</dbReference>
<dbReference type="AlphaFoldDB" id="A0A3A6QNE4"/>
<dbReference type="Proteomes" id="UP000273252">
    <property type="component" value="Unassembled WGS sequence"/>
</dbReference>
<dbReference type="InterPro" id="IPR036374">
    <property type="entry name" value="OxRdtase_Mopterin-bd_sf"/>
</dbReference>
<dbReference type="OrthoDB" id="9798763at2"/>
<name>A0A3A6QNE4_9VIBR</name>
<keyword evidence="1" id="KW-0732">Signal</keyword>